<dbReference type="Pfam" id="PF11824">
    <property type="entry name" value="DUF3344"/>
    <property type="match status" value="1"/>
</dbReference>
<comment type="caution">
    <text evidence="2">The sequence shown here is derived from an EMBL/GenBank/DDBJ whole genome shotgun (WGS) entry which is preliminary data.</text>
</comment>
<gene>
    <name evidence="2" type="ORF">HWN36_11560</name>
</gene>
<dbReference type="AlphaFoldDB" id="A0A7K4HRP8"/>
<accession>A0A7K4HRP8</accession>
<dbReference type="InterPro" id="IPR021779">
    <property type="entry name" value="DUF3344"/>
</dbReference>
<dbReference type="OrthoDB" id="135071at2157"/>
<feature type="domain" description="DUF3344" evidence="1">
    <location>
        <begin position="22"/>
        <end position="314"/>
    </location>
</feature>
<evidence type="ECO:0000259" key="1">
    <source>
        <dbReference type="Pfam" id="PF11824"/>
    </source>
</evidence>
<name>A0A7K4HRP8_9EURY</name>
<dbReference type="EMBL" id="JABXWR010000001">
    <property type="protein sequence ID" value="NVO67926.1"/>
    <property type="molecule type" value="Genomic_DNA"/>
</dbReference>
<dbReference type="Proteomes" id="UP000570823">
    <property type="component" value="Unassembled WGS sequence"/>
</dbReference>
<proteinExistence type="predicted"/>
<sequence length="318" mass="33547">MRSCSPALLVLLLLLAAPAAATYAGDRPLVPVYAGTLHGGYLSSQGNSTYSGTLEPGETYAVRFDPLLPDGAAVEFGRLYLYWSWSKQGQAAVYPSIAVSIDGASLESTARYLDSKGFVSKNDFFSGVDAFDTGVSGLEPFTLTATNTAATNATFVLQGAAILLVYTEAGATEATIQVLEGADLLYAAYGITPAMATAVMTFDEPIDRGRVASAELFIAAPSGGYTSTEVPEKNALSFNRGGDSGLPSFIQAILDIIFPTANGKTWTDVLDADEARQVGTDRRDVTVWLRPSGNVAELTDNGDYLLLSNAVLEVRYAS</sequence>
<reference evidence="2 3" key="1">
    <citation type="submission" date="2020-06" db="EMBL/GenBank/DDBJ databases">
        <title>Methanofollis fontis sp. nov., a methanogen isolated from marine sediments near a cold seep at Four-Way Closure Ridge offshore southwestern Taiwan.</title>
        <authorList>
            <person name="Chen S.-C."/>
            <person name="Teng N.-H."/>
            <person name="Lin Y.-S."/>
            <person name="Lai M.-C."/>
            <person name="Chen H.-H."/>
            <person name="Wang C.-C."/>
        </authorList>
    </citation>
    <scope>NUCLEOTIDE SEQUENCE [LARGE SCALE GENOMIC DNA]</scope>
    <source>
        <strain evidence="2 3">DSM 2702</strain>
    </source>
</reference>
<keyword evidence="3" id="KW-1185">Reference proteome</keyword>
<organism evidence="2 3">
    <name type="scientific">Methanofollis tationis</name>
    <dbReference type="NCBI Taxonomy" id="81417"/>
    <lineage>
        <taxon>Archaea</taxon>
        <taxon>Methanobacteriati</taxon>
        <taxon>Methanobacteriota</taxon>
        <taxon>Stenosarchaea group</taxon>
        <taxon>Methanomicrobia</taxon>
        <taxon>Methanomicrobiales</taxon>
        <taxon>Methanomicrobiaceae</taxon>
        <taxon>Methanofollis</taxon>
    </lineage>
</organism>
<protein>
    <submittedName>
        <fullName evidence="2">DUF3344 domain-containing protein</fullName>
    </submittedName>
</protein>
<evidence type="ECO:0000313" key="3">
    <source>
        <dbReference type="Proteomes" id="UP000570823"/>
    </source>
</evidence>
<evidence type="ECO:0000313" key="2">
    <source>
        <dbReference type="EMBL" id="NVO67926.1"/>
    </source>
</evidence>
<dbReference type="RefSeq" id="WP_176789523.1">
    <property type="nucleotide sequence ID" value="NZ_JABXWR010000001.1"/>
</dbReference>